<organism evidence="2 3">
    <name type="scientific">Nonomuraea mangrovi</name>
    <dbReference type="NCBI Taxonomy" id="2316207"/>
    <lineage>
        <taxon>Bacteria</taxon>
        <taxon>Bacillati</taxon>
        <taxon>Actinomycetota</taxon>
        <taxon>Actinomycetes</taxon>
        <taxon>Streptosporangiales</taxon>
        <taxon>Streptosporangiaceae</taxon>
        <taxon>Nonomuraea</taxon>
    </lineage>
</organism>
<reference evidence="3" key="1">
    <citation type="journal article" date="2019" name="Int. J. Syst. Evol. Microbiol.">
        <title>The Global Catalogue of Microorganisms (GCM) 10K type strain sequencing project: providing services to taxonomists for standard genome sequencing and annotation.</title>
        <authorList>
            <consortium name="The Broad Institute Genomics Platform"/>
            <consortium name="The Broad Institute Genome Sequencing Center for Infectious Disease"/>
            <person name="Wu L."/>
            <person name="Ma J."/>
        </authorList>
    </citation>
    <scope>NUCLEOTIDE SEQUENCE [LARGE SCALE GENOMIC DNA]</scope>
    <source>
        <strain evidence="3">ICMP 6774ER</strain>
    </source>
</reference>
<sequence length="51" mass="5042">MWVTAAVSLAGLLVTVTLGEATKGCPVAGSSGTAQAEPRTGRASAQEGIIR</sequence>
<protein>
    <submittedName>
        <fullName evidence="2">Uncharacterized protein</fullName>
    </submittedName>
</protein>
<accession>A0ABW4STM5</accession>
<keyword evidence="3" id="KW-1185">Reference proteome</keyword>
<evidence type="ECO:0000256" key="1">
    <source>
        <dbReference type="SAM" id="MobiDB-lite"/>
    </source>
</evidence>
<proteinExistence type="predicted"/>
<gene>
    <name evidence="2" type="ORF">ACFSKW_12425</name>
</gene>
<dbReference type="RefSeq" id="WP_379572343.1">
    <property type="nucleotide sequence ID" value="NZ_JBHUFV010000020.1"/>
</dbReference>
<name>A0ABW4STM5_9ACTN</name>
<evidence type="ECO:0000313" key="3">
    <source>
        <dbReference type="Proteomes" id="UP001597368"/>
    </source>
</evidence>
<dbReference type="Proteomes" id="UP001597368">
    <property type="component" value="Unassembled WGS sequence"/>
</dbReference>
<comment type="caution">
    <text evidence="2">The sequence shown here is derived from an EMBL/GenBank/DDBJ whole genome shotgun (WGS) entry which is preliminary data.</text>
</comment>
<feature type="region of interest" description="Disordered" evidence="1">
    <location>
        <begin position="27"/>
        <end position="51"/>
    </location>
</feature>
<evidence type="ECO:0000313" key="2">
    <source>
        <dbReference type="EMBL" id="MFD1932280.1"/>
    </source>
</evidence>
<dbReference type="EMBL" id="JBHUFV010000020">
    <property type="protein sequence ID" value="MFD1932280.1"/>
    <property type="molecule type" value="Genomic_DNA"/>
</dbReference>